<dbReference type="GO" id="GO:0003677">
    <property type="term" value="F:DNA binding"/>
    <property type="evidence" value="ECO:0007669"/>
    <property type="project" value="UniProtKB-KW"/>
</dbReference>
<keyword evidence="5" id="KW-0238">DNA-binding</keyword>
<gene>
    <name evidence="9" type="ORF">MARPO_0131s0011</name>
</gene>
<sequence>MICNSKSCKKSSVWELFGIIYDSSNVKLNYVACKICNKVYTFKTSTSTTTTLKHKCHFLDLELTAVKMFFKKHIVTKQPKKKMTAAVTIDELLANPTTVSHNVKSRAQNDHKKLILVLKNHFNLDLNKACTLDLWMDVIIVVSNSGLNCFGANDIPLVFEWLVCINHKSVTVLTTVVNKTIKIENAVKSKPFHRYKDVQHMLHLFMLIDALVYANRCEMYDELVPPPQMKDKLRKLNDIPGALLKQLINFLASFQLATLVFERYKHPTLHKWRHVIMNHLQLILNDVVDENGIVTTAEESDSIKDIMLPLLYRKFVLDDIQVMAEESDSIKAIKGIMLPLLYRKFVLDDIQVMASLLDRIMKFCLVGLGVDRNQIEQAKSKLKNAMMKYTLLKNKEEDVLTLQSHVRKKSLSLILMKGNEDDEKGNVFPAGGHYILAALNARVDKEYEVHMKHNVTDGKMKQGVETEISDEFHVLSWCRRKGKQMFPILARVVQSTLCIPASSAMSENNFLDAGNILTKKCNRLKPRTYIELRDCKAMSNTSYLELIVHFIRCRACCFPYQTINFIDKDFLIDSSSQHICSGQHEKSPWLQIEIQFGHLDPSHVHARSGTQRVTQLAESFGCRIQALGLGFNKLKRNLACSVLELSEKTVKFWWIYRMQLIAVSRFKHPSFLYTGPGWAATRTW</sequence>
<keyword evidence="3 7" id="KW-0863">Zinc-finger</keyword>
<protein>
    <recommendedName>
        <fullName evidence="8">BED-type domain-containing protein</fullName>
    </recommendedName>
</protein>
<name>A0A2R6W828_MARPO</name>
<accession>A0A2R6W828</accession>
<evidence type="ECO:0000259" key="8">
    <source>
        <dbReference type="PROSITE" id="PS50808"/>
    </source>
</evidence>
<keyword evidence="4" id="KW-0862">Zinc</keyword>
<dbReference type="PROSITE" id="PS50808">
    <property type="entry name" value="ZF_BED"/>
    <property type="match status" value="1"/>
</dbReference>
<evidence type="ECO:0000256" key="1">
    <source>
        <dbReference type="ARBA" id="ARBA00004123"/>
    </source>
</evidence>
<keyword evidence="2" id="KW-0479">Metal-binding</keyword>
<feature type="domain" description="BED-type" evidence="8">
    <location>
        <begin position="8"/>
        <end position="54"/>
    </location>
</feature>
<dbReference type="Proteomes" id="UP000244005">
    <property type="component" value="Unassembled WGS sequence"/>
</dbReference>
<organism evidence="9 10">
    <name type="scientific">Marchantia polymorpha</name>
    <name type="common">Common liverwort</name>
    <name type="synonym">Marchantia aquatica</name>
    <dbReference type="NCBI Taxonomy" id="3197"/>
    <lineage>
        <taxon>Eukaryota</taxon>
        <taxon>Viridiplantae</taxon>
        <taxon>Streptophyta</taxon>
        <taxon>Embryophyta</taxon>
        <taxon>Marchantiophyta</taxon>
        <taxon>Marchantiopsida</taxon>
        <taxon>Marchantiidae</taxon>
        <taxon>Marchantiales</taxon>
        <taxon>Marchantiaceae</taxon>
        <taxon>Marchantia</taxon>
    </lineage>
</organism>
<evidence type="ECO:0000256" key="3">
    <source>
        <dbReference type="ARBA" id="ARBA00022771"/>
    </source>
</evidence>
<dbReference type="SUPFAM" id="SSF53098">
    <property type="entry name" value="Ribonuclease H-like"/>
    <property type="match status" value="1"/>
</dbReference>
<evidence type="ECO:0000313" key="9">
    <source>
        <dbReference type="EMBL" id="PTQ30010.1"/>
    </source>
</evidence>
<dbReference type="Pfam" id="PF05699">
    <property type="entry name" value="Dimer_Tnp_hAT"/>
    <property type="match status" value="1"/>
</dbReference>
<keyword evidence="6" id="KW-0539">Nucleus</keyword>
<evidence type="ECO:0000256" key="7">
    <source>
        <dbReference type="PROSITE-ProRule" id="PRU00027"/>
    </source>
</evidence>
<dbReference type="GO" id="GO:0005634">
    <property type="term" value="C:nucleus"/>
    <property type="evidence" value="ECO:0007669"/>
    <property type="project" value="UniProtKB-SubCell"/>
</dbReference>
<evidence type="ECO:0000256" key="4">
    <source>
        <dbReference type="ARBA" id="ARBA00022833"/>
    </source>
</evidence>
<comment type="subcellular location">
    <subcellularLocation>
        <location evidence="1">Nucleus</location>
    </subcellularLocation>
</comment>
<dbReference type="GO" id="GO:0008270">
    <property type="term" value="F:zinc ion binding"/>
    <property type="evidence" value="ECO:0007669"/>
    <property type="project" value="UniProtKB-KW"/>
</dbReference>
<dbReference type="GO" id="GO:0046983">
    <property type="term" value="F:protein dimerization activity"/>
    <property type="evidence" value="ECO:0007669"/>
    <property type="project" value="InterPro"/>
</dbReference>
<dbReference type="AlphaFoldDB" id="A0A2R6W828"/>
<evidence type="ECO:0000256" key="6">
    <source>
        <dbReference type="ARBA" id="ARBA00023242"/>
    </source>
</evidence>
<dbReference type="InterPro" id="IPR008906">
    <property type="entry name" value="HATC_C_dom"/>
</dbReference>
<keyword evidence="10" id="KW-1185">Reference proteome</keyword>
<dbReference type="OrthoDB" id="1936364at2759"/>
<reference evidence="10" key="1">
    <citation type="journal article" date="2017" name="Cell">
        <title>Insights into land plant evolution garnered from the Marchantia polymorpha genome.</title>
        <authorList>
            <person name="Bowman J.L."/>
            <person name="Kohchi T."/>
            <person name="Yamato K.T."/>
            <person name="Jenkins J."/>
            <person name="Shu S."/>
            <person name="Ishizaki K."/>
            <person name="Yamaoka S."/>
            <person name="Nishihama R."/>
            <person name="Nakamura Y."/>
            <person name="Berger F."/>
            <person name="Adam C."/>
            <person name="Aki S.S."/>
            <person name="Althoff F."/>
            <person name="Araki T."/>
            <person name="Arteaga-Vazquez M.A."/>
            <person name="Balasubrmanian S."/>
            <person name="Barry K."/>
            <person name="Bauer D."/>
            <person name="Boehm C.R."/>
            <person name="Briginshaw L."/>
            <person name="Caballero-Perez J."/>
            <person name="Catarino B."/>
            <person name="Chen F."/>
            <person name="Chiyoda S."/>
            <person name="Chovatia M."/>
            <person name="Davies K.M."/>
            <person name="Delmans M."/>
            <person name="Demura T."/>
            <person name="Dierschke T."/>
            <person name="Dolan L."/>
            <person name="Dorantes-Acosta A.E."/>
            <person name="Eklund D.M."/>
            <person name="Florent S.N."/>
            <person name="Flores-Sandoval E."/>
            <person name="Fujiyama A."/>
            <person name="Fukuzawa H."/>
            <person name="Galik B."/>
            <person name="Grimanelli D."/>
            <person name="Grimwood J."/>
            <person name="Grossniklaus U."/>
            <person name="Hamada T."/>
            <person name="Haseloff J."/>
            <person name="Hetherington A.J."/>
            <person name="Higo A."/>
            <person name="Hirakawa Y."/>
            <person name="Hundley H.N."/>
            <person name="Ikeda Y."/>
            <person name="Inoue K."/>
            <person name="Inoue S.I."/>
            <person name="Ishida S."/>
            <person name="Jia Q."/>
            <person name="Kakita M."/>
            <person name="Kanazawa T."/>
            <person name="Kawai Y."/>
            <person name="Kawashima T."/>
            <person name="Kennedy M."/>
            <person name="Kinose K."/>
            <person name="Kinoshita T."/>
            <person name="Kohara Y."/>
            <person name="Koide E."/>
            <person name="Komatsu K."/>
            <person name="Kopischke S."/>
            <person name="Kubo M."/>
            <person name="Kyozuka J."/>
            <person name="Lagercrantz U."/>
            <person name="Lin S.S."/>
            <person name="Lindquist E."/>
            <person name="Lipzen A.M."/>
            <person name="Lu C.W."/>
            <person name="De Luna E."/>
            <person name="Martienssen R.A."/>
            <person name="Minamino N."/>
            <person name="Mizutani M."/>
            <person name="Mizutani M."/>
            <person name="Mochizuki N."/>
            <person name="Monte I."/>
            <person name="Mosher R."/>
            <person name="Nagasaki H."/>
            <person name="Nakagami H."/>
            <person name="Naramoto S."/>
            <person name="Nishitani K."/>
            <person name="Ohtani M."/>
            <person name="Okamoto T."/>
            <person name="Okumura M."/>
            <person name="Phillips J."/>
            <person name="Pollak B."/>
            <person name="Reinders A."/>
            <person name="Rovekamp M."/>
            <person name="Sano R."/>
            <person name="Sawa S."/>
            <person name="Schmid M.W."/>
            <person name="Shirakawa M."/>
            <person name="Solano R."/>
            <person name="Spunde A."/>
            <person name="Suetsugu N."/>
            <person name="Sugano S."/>
            <person name="Sugiyama A."/>
            <person name="Sun R."/>
            <person name="Suzuki Y."/>
            <person name="Takenaka M."/>
            <person name="Takezawa D."/>
            <person name="Tomogane H."/>
            <person name="Tsuzuki M."/>
            <person name="Ueda T."/>
            <person name="Umeda M."/>
            <person name="Ward J.M."/>
            <person name="Watanabe Y."/>
            <person name="Yazaki K."/>
            <person name="Yokoyama R."/>
            <person name="Yoshitake Y."/>
            <person name="Yotsui I."/>
            <person name="Zachgo S."/>
            <person name="Schmutz J."/>
        </authorList>
    </citation>
    <scope>NUCLEOTIDE SEQUENCE [LARGE SCALE GENOMIC DNA]</scope>
    <source>
        <strain evidence="10">Tak-1</strain>
    </source>
</reference>
<proteinExistence type="predicted"/>
<evidence type="ECO:0000256" key="5">
    <source>
        <dbReference type="ARBA" id="ARBA00023125"/>
    </source>
</evidence>
<dbReference type="InterPro" id="IPR012337">
    <property type="entry name" value="RNaseH-like_sf"/>
</dbReference>
<evidence type="ECO:0000313" key="10">
    <source>
        <dbReference type="Proteomes" id="UP000244005"/>
    </source>
</evidence>
<evidence type="ECO:0000256" key="2">
    <source>
        <dbReference type="ARBA" id="ARBA00022723"/>
    </source>
</evidence>
<dbReference type="InterPro" id="IPR003656">
    <property type="entry name" value="Znf_BED"/>
</dbReference>
<dbReference type="EMBL" id="KZ772803">
    <property type="protein sequence ID" value="PTQ30010.1"/>
    <property type="molecule type" value="Genomic_DNA"/>
</dbReference>